<name>A0A1A2YRM5_9MYCO</name>
<dbReference type="Pfam" id="PF06013">
    <property type="entry name" value="WXG100"/>
    <property type="match status" value="1"/>
</dbReference>
<dbReference type="RefSeq" id="WP_065016231.1">
    <property type="nucleotide sequence ID" value="NZ_LZKJ01000196.1"/>
</dbReference>
<sequence>MSVVGKNLRVDPVDVRFAGEQVDANAGDFLKGHTAAHERIAAAQAGFIGDSAAALAELTAHWQEESASHHRELCEHAEGLRFTGAEYETTDTEGATNLDAAASRVAKRMGI</sequence>
<protein>
    <recommendedName>
        <fullName evidence="3">ESX-1 secretion-associated protein</fullName>
    </recommendedName>
</protein>
<dbReference type="AlphaFoldDB" id="A0A1A2YRM5"/>
<dbReference type="SUPFAM" id="SSF140453">
    <property type="entry name" value="EsxAB dimer-like"/>
    <property type="match status" value="1"/>
</dbReference>
<dbReference type="Gene3D" id="1.10.287.1060">
    <property type="entry name" value="ESAT-6-like"/>
    <property type="match status" value="1"/>
</dbReference>
<accession>A0A1A2YRM5</accession>
<gene>
    <name evidence="1" type="ORF">A5707_08405</name>
</gene>
<dbReference type="InterPro" id="IPR010310">
    <property type="entry name" value="T7SS_ESAT-6-like"/>
</dbReference>
<dbReference type="EMBL" id="LZKJ01000196">
    <property type="protein sequence ID" value="OBI40660.1"/>
    <property type="molecule type" value="Genomic_DNA"/>
</dbReference>
<proteinExistence type="predicted"/>
<evidence type="ECO:0000313" key="2">
    <source>
        <dbReference type="Proteomes" id="UP000093592"/>
    </source>
</evidence>
<evidence type="ECO:0000313" key="1">
    <source>
        <dbReference type="EMBL" id="OBI40660.1"/>
    </source>
</evidence>
<evidence type="ECO:0008006" key="3">
    <source>
        <dbReference type="Google" id="ProtNLM"/>
    </source>
</evidence>
<reference evidence="2" key="1">
    <citation type="submission" date="2016-06" db="EMBL/GenBank/DDBJ databases">
        <authorList>
            <person name="Sutton G."/>
            <person name="Brinkac L."/>
            <person name="Sanka R."/>
            <person name="Adams M."/>
            <person name="Lau E."/>
            <person name="Sam S."/>
            <person name="Sreng N."/>
            <person name="Him V."/>
            <person name="Kerleguer A."/>
            <person name="Cheng S."/>
        </authorList>
    </citation>
    <scope>NUCLEOTIDE SEQUENCE [LARGE SCALE GENOMIC DNA]</scope>
    <source>
        <strain evidence="2">E861</strain>
    </source>
</reference>
<organism evidence="1 2">
    <name type="scientific">Mycobacterium kyorinense</name>
    <dbReference type="NCBI Taxonomy" id="487514"/>
    <lineage>
        <taxon>Bacteria</taxon>
        <taxon>Bacillati</taxon>
        <taxon>Actinomycetota</taxon>
        <taxon>Actinomycetes</taxon>
        <taxon>Mycobacteriales</taxon>
        <taxon>Mycobacteriaceae</taxon>
        <taxon>Mycobacterium</taxon>
    </lineage>
</organism>
<dbReference type="Proteomes" id="UP000093592">
    <property type="component" value="Unassembled WGS sequence"/>
</dbReference>
<dbReference type="InterPro" id="IPR036689">
    <property type="entry name" value="ESAT-6-like_sf"/>
</dbReference>
<comment type="caution">
    <text evidence="1">The sequence shown here is derived from an EMBL/GenBank/DDBJ whole genome shotgun (WGS) entry which is preliminary data.</text>
</comment>